<feature type="compositionally biased region" description="Polar residues" evidence="4">
    <location>
        <begin position="161"/>
        <end position="177"/>
    </location>
</feature>
<dbReference type="PANTHER" id="PTHR48038">
    <property type="entry name" value="RIBONUCLEOPROTEIN RB97D"/>
    <property type="match status" value="1"/>
</dbReference>
<dbReference type="STRING" id="1051891.A0A0C3MEN8"/>
<dbReference type="InterPro" id="IPR035979">
    <property type="entry name" value="RBD_domain_sf"/>
</dbReference>
<dbReference type="Gene3D" id="3.30.70.330">
    <property type="match status" value="1"/>
</dbReference>
<feature type="compositionally biased region" description="Low complexity" evidence="4">
    <location>
        <begin position="195"/>
        <end position="206"/>
    </location>
</feature>
<dbReference type="AlphaFoldDB" id="A0A0C3MEN8"/>
<dbReference type="OrthoDB" id="6730379at2759"/>
<dbReference type="CDD" id="cd12355">
    <property type="entry name" value="RRM_RBM18"/>
    <property type="match status" value="1"/>
</dbReference>
<evidence type="ECO:0000256" key="1">
    <source>
        <dbReference type="ARBA" id="ARBA00021141"/>
    </source>
</evidence>
<proteinExistence type="predicted"/>
<dbReference type="Proteomes" id="UP000054248">
    <property type="component" value="Unassembled WGS sequence"/>
</dbReference>
<dbReference type="InterPro" id="IPR012677">
    <property type="entry name" value="Nucleotide-bd_a/b_plait_sf"/>
</dbReference>
<name>A0A0C3MEN8_9AGAM</name>
<dbReference type="SMART" id="SM00361">
    <property type="entry name" value="RRM_1"/>
    <property type="match status" value="1"/>
</dbReference>
<gene>
    <name evidence="6" type="ORF">M407DRAFT_241499</name>
</gene>
<feature type="region of interest" description="Disordered" evidence="4">
    <location>
        <begin position="126"/>
        <end position="235"/>
    </location>
</feature>
<dbReference type="InterPro" id="IPR003954">
    <property type="entry name" value="RRM_euk-type"/>
</dbReference>
<organism evidence="6 7">
    <name type="scientific">Tulasnella calospora MUT 4182</name>
    <dbReference type="NCBI Taxonomy" id="1051891"/>
    <lineage>
        <taxon>Eukaryota</taxon>
        <taxon>Fungi</taxon>
        <taxon>Dikarya</taxon>
        <taxon>Basidiomycota</taxon>
        <taxon>Agaricomycotina</taxon>
        <taxon>Agaricomycetes</taxon>
        <taxon>Cantharellales</taxon>
        <taxon>Tulasnellaceae</taxon>
        <taxon>Tulasnella</taxon>
    </lineage>
</organism>
<dbReference type="GO" id="GO:0003723">
    <property type="term" value="F:RNA binding"/>
    <property type="evidence" value="ECO:0007669"/>
    <property type="project" value="UniProtKB-UniRule"/>
</dbReference>
<dbReference type="SMART" id="SM00360">
    <property type="entry name" value="RRM"/>
    <property type="match status" value="1"/>
</dbReference>
<evidence type="ECO:0000256" key="2">
    <source>
        <dbReference type="ARBA" id="ARBA00030780"/>
    </source>
</evidence>
<reference evidence="7" key="2">
    <citation type="submission" date="2015-01" db="EMBL/GenBank/DDBJ databases">
        <title>Evolutionary Origins and Diversification of the Mycorrhizal Mutualists.</title>
        <authorList>
            <consortium name="DOE Joint Genome Institute"/>
            <consortium name="Mycorrhizal Genomics Consortium"/>
            <person name="Kohler A."/>
            <person name="Kuo A."/>
            <person name="Nagy L.G."/>
            <person name="Floudas D."/>
            <person name="Copeland A."/>
            <person name="Barry K.W."/>
            <person name="Cichocki N."/>
            <person name="Veneault-Fourrey C."/>
            <person name="LaButti K."/>
            <person name="Lindquist E.A."/>
            <person name="Lipzen A."/>
            <person name="Lundell T."/>
            <person name="Morin E."/>
            <person name="Murat C."/>
            <person name="Riley R."/>
            <person name="Ohm R."/>
            <person name="Sun H."/>
            <person name="Tunlid A."/>
            <person name="Henrissat B."/>
            <person name="Grigoriev I.V."/>
            <person name="Hibbett D.S."/>
            <person name="Martin F."/>
        </authorList>
    </citation>
    <scope>NUCLEOTIDE SEQUENCE [LARGE SCALE GENOMIC DNA]</scope>
    <source>
        <strain evidence="7">MUT 4182</strain>
    </source>
</reference>
<evidence type="ECO:0000256" key="3">
    <source>
        <dbReference type="PROSITE-ProRule" id="PRU00176"/>
    </source>
</evidence>
<dbReference type="InterPro" id="IPR000504">
    <property type="entry name" value="RRM_dom"/>
</dbReference>
<feature type="compositionally biased region" description="Low complexity" evidence="4">
    <location>
        <begin position="126"/>
        <end position="148"/>
    </location>
</feature>
<dbReference type="SUPFAM" id="SSF54928">
    <property type="entry name" value="RNA-binding domain, RBD"/>
    <property type="match status" value="1"/>
</dbReference>
<reference evidence="6 7" key="1">
    <citation type="submission" date="2014-04" db="EMBL/GenBank/DDBJ databases">
        <authorList>
            <consortium name="DOE Joint Genome Institute"/>
            <person name="Kuo A."/>
            <person name="Girlanda M."/>
            <person name="Perotto S."/>
            <person name="Kohler A."/>
            <person name="Nagy L.G."/>
            <person name="Floudas D."/>
            <person name="Copeland A."/>
            <person name="Barry K.W."/>
            <person name="Cichocki N."/>
            <person name="Veneault-Fourrey C."/>
            <person name="LaButti K."/>
            <person name="Lindquist E.A."/>
            <person name="Lipzen A."/>
            <person name="Lundell T."/>
            <person name="Morin E."/>
            <person name="Murat C."/>
            <person name="Sun H."/>
            <person name="Tunlid A."/>
            <person name="Henrissat B."/>
            <person name="Grigoriev I.V."/>
            <person name="Hibbett D.S."/>
            <person name="Martin F."/>
            <person name="Nordberg H.P."/>
            <person name="Cantor M.N."/>
            <person name="Hua S.X."/>
        </authorList>
    </citation>
    <scope>NUCLEOTIDE SEQUENCE [LARGE SCALE GENOMIC DNA]</scope>
    <source>
        <strain evidence="6 7">MUT 4182</strain>
    </source>
</reference>
<dbReference type="PROSITE" id="PS50102">
    <property type="entry name" value="RRM"/>
    <property type="match status" value="1"/>
</dbReference>
<dbReference type="InterPro" id="IPR039157">
    <property type="entry name" value="RBM18_RRM"/>
</dbReference>
<dbReference type="HOGENOM" id="CLU_066926_0_1_1"/>
<keyword evidence="7" id="KW-1185">Reference proteome</keyword>
<keyword evidence="3" id="KW-0694">RNA-binding</keyword>
<dbReference type="PANTHER" id="PTHR48038:SF1">
    <property type="entry name" value="RIBONUCLEOPROTEIN RB97D"/>
    <property type="match status" value="1"/>
</dbReference>
<accession>A0A0C3MEN8</accession>
<evidence type="ECO:0000256" key="4">
    <source>
        <dbReference type="SAM" id="MobiDB-lite"/>
    </source>
</evidence>
<sequence>MEATSSSSLTPVFSTPAPTEEPSGSTGASTSKPSTSTGPIIIRKDRLYVGNLHPTVDEYILLQLFGKYGKISKLDFLFHKAGPMKGKPRGYAFVEYSAKEDASKALVALHDKLVRGRKLVVTFAQQSTASSQDSGSSSYASYPALGGSHNDRPGGRKGTDTTRPTTLSLIKSQNRPTRTSDKIAALEAKLKQIQASNAAASGSQSEAGGGGTISPEAATALGILPPKPPKAASSS</sequence>
<evidence type="ECO:0000259" key="5">
    <source>
        <dbReference type="PROSITE" id="PS50102"/>
    </source>
</evidence>
<feature type="compositionally biased region" description="Basic and acidic residues" evidence="4">
    <location>
        <begin position="149"/>
        <end position="160"/>
    </location>
</feature>
<evidence type="ECO:0000313" key="7">
    <source>
        <dbReference type="Proteomes" id="UP000054248"/>
    </source>
</evidence>
<protein>
    <recommendedName>
        <fullName evidence="1">Probable RNA-binding protein 18</fullName>
    </recommendedName>
    <alternativeName>
        <fullName evidence="2">RNA-binding motif protein 18</fullName>
    </alternativeName>
</protein>
<dbReference type="EMBL" id="KN822956">
    <property type="protein sequence ID" value="KIO32217.1"/>
    <property type="molecule type" value="Genomic_DNA"/>
</dbReference>
<evidence type="ECO:0000313" key="6">
    <source>
        <dbReference type="EMBL" id="KIO32217.1"/>
    </source>
</evidence>
<feature type="domain" description="RRM" evidence="5">
    <location>
        <begin position="45"/>
        <end position="126"/>
    </location>
</feature>
<dbReference type="Pfam" id="PF00076">
    <property type="entry name" value="RRM_1"/>
    <property type="match status" value="1"/>
</dbReference>
<feature type="region of interest" description="Disordered" evidence="4">
    <location>
        <begin position="1"/>
        <end position="37"/>
    </location>
</feature>